<protein>
    <submittedName>
        <fullName evidence="2">Uncharacterized protein</fullName>
    </submittedName>
</protein>
<feature type="transmembrane region" description="Helical" evidence="1">
    <location>
        <begin position="243"/>
        <end position="264"/>
    </location>
</feature>
<dbReference type="Proteomes" id="UP000244811">
    <property type="component" value="Chromosome 2"/>
</dbReference>
<feature type="transmembrane region" description="Helical" evidence="1">
    <location>
        <begin position="211"/>
        <end position="231"/>
    </location>
</feature>
<dbReference type="AlphaFoldDB" id="A0A976XI09"/>
<accession>A0A976XI09</accession>
<feature type="transmembrane region" description="Helical" evidence="1">
    <location>
        <begin position="55"/>
        <end position="77"/>
    </location>
</feature>
<proteinExistence type="predicted"/>
<organism evidence="2 3">
    <name type="scientific">Theileria orientalis</name>
    <dbReference type="NCBI Taxonomy" id="68886"/>
    <lineage>
        <taxon>Eukaryota</taxon>
        <taxon>Sar</taxon>
        <taxon>Alveolata</taxon>
        <taxon>Apicomplexa</taxon>
        <taxon>Aconoidasida</taxon>
        <taxon>Piroplasmida</taxon>
        <taxon>Theileriidae</taxon>
        <taxon>Theileria</taxon>
    </lineage>
</organism>
<keyword evidence="1" id="KW-1133">Transmembrane helix</keyword>
<evidence type="ECO:0000256" key="1">
    <source>
        <dbReference type="SAM" id="Phobius"/>
    </source>
</evidence>
<evidence type="ECO:0000313" key="3">
    <source>
        <dbReference type="Proteomes" id="UP000244811"/>
    </source>
</evidence>
<feature type="transmembrane region" description="Helical" evidence="1">
    <location>
        <begin position="177"/>
        <end position="199"/>
    </location>
</feature>
<sequence>MAGAVLEYIVFNCIKGFGNPRYRGYSSIVSLGFLAVIRVLLVIAFHFSRQLAYHIYIVLAFEALFLGSSMTIISIAPQHAVPMMFAFNFCRIFVTMFQFVIDWFLYSKPLVMMQIQAWLGAVLSILGLVLWIYYVNGECMVGPQAAKPVEDNPDAKKQEVVEMASLSETFQKGLSPLLIFPAGAIFKDFLYPGVLPYAILQRDKCHIINKLATILYGIGSFVLFIFEQIGIYNEWNHYYDGYWAMTIPVTIISVYTMMAIHTRIPAATKIRNSKPIVMTMTLILMIYYSFTFPLSFTGVSKVVHKGFLPRKGDPSISTIHTNLVFVYRFVFSKISVGYNNTRVSLGYHLPKFRPNHRMSKHNLAWYFIRNTFRTAWRDTGRDLKMDIRDFL</sequence>
<feature type="transmembrane region" description="Helical" evidence="1">
    <location>
        <begin position="117"/>
        <end position="134"/>
    </location>
</feature>
<gene>
    <name evidence="2" type="ORF">MACK_003630</name>
</gene>
<feature type="transmembrane region" description="Helical" evidence="1">
    <location>
        <begin position="83"/>
        <end position="105"/>
    </location>
</feature>
<feature type="transmembrane region" description="Helical" evidence="1">
    <location>
        <begin position="276"/>
        <end position="296"/>
    </location>
</feature>
<dbReference type="EMBL" id="CP056071">
    <property type="protein sequence ID" value="UVC50007.1"/>
    <property type="molecule type" value="Genomic_DNA"/>
</dbReference>
<keyword evidence="1" id="KW-0472">Membrane</keyword>
<name>A0A976XI09_THEOR</name>
<keyword evidence="1" id="KW-0812">Transmembrane</keyword>
<feature type="transmembrane region" description="Helical" evidence="1">
    <location>
        <begin position="25"/>
        <end position="48"/>
    </location>
</feature>
<reference evidence="2" key="1">
    <citation type="submission" date="2022-07" db="EMBL/GenBank/DDBJ databases">
        <title>Evaluation of T. orientalis genome assembly methods using nanopore sequencing and analysis of variation between genomes.</title>
        <authorList>
            <person name="Yam J."/>
            <person name="Micallef M.L."/>
            <person name="Liu M."/>
            <person name="Djordjevic S.P."/>
            <person name="Bogema D.R."/>
            <person name="Jenkins C."/>
        </authorList>
    </citation>
    <scope>NUCLEOTIDE SEQUENCE</scope>
    <source>
        <strain evidence="2">Goon Nure</strain>
    </source>
</reference>
<evidence type="ECO:0000313" key="2">
    <source>
        <dbReference type="EMBL" id="UVC50007.1"/>
    </source>
</evidence>